<proteinExistence type="predicted"/>
<feature type="region of interest" description="Disordered" evidence="1">
    <location>
        <begin position="28"/>
        <end position="62"/>
    </location>
</feature>
<reference evidence="2" key="1">
    <citation type="submission" date="2023-01" db="EMBL/GenBank/DDBJ databases">
        <title>Genome assembly of the deep-sea coral Lophelia pertusa.</title>
        <authorList>
            <person name="Herrera S."/>
            <person name="Cordes E."/>
        </authorList>
    </citation>
    <scope>NUCLEOTIDE SEQUENCE</scope>
    <source>
        <strain evidence="2">USNM1676648</strain>
        <tissue evidence="2">Polyp</tissue>
    </source>
</reference>
<gene>
    <name evidence="2" type="ORF">OS493_003371</name>
</gene>
<evidence type="ECO:0000313" key="3">
    <source>
        <dbReference type="Proteomes" id="UP001163046"/>
    </source>
</evidence>
<dbReference type="AlphaFoldDB" id="A0A9X0A5E2"/>
<feature type="compositionally biased region" description="Basic and acidic residues" evidence="1">
    <location>
        <begin position="222"/>
        <end position="235"/>
    </location>
</feature>
<feature type="compositionally biased region" description="Polar residues" evidence="1">
    <location>
        <begin position="386"/>
        <end position="407"/>
    </location>
</feature>
<feature type="compositionally biased region" description="Basic residues" evidence="1">
    <location>
        <begin position="352"/>
        <end position="361"/>
    </location>
</feature>
<accession>A0A9X0A5E2</accession>
<feature type="compositionally biased region" description="Basic and acidic residues" evidence="1">
    <location>
        <begin position="329"/>
        <end position="342"/>
    </location>
</feature>
<keyword evidence="3" id="KW-1185">Reference proteome</keyword>
<evidence type="ECO:0000256" key="1">
    <source>
        <dbReference type="SAM" id="MobiDB-lite"/>
    </source>
</evidence>
<feature type="region of interest" description="Disordered" evidence="1">
    <location>
        <begin position="216"/>
        <end position="472"/>
    </location>
</feature>
<feature type="compositionally biased region" description="Polar residues" evidence="1">
    <location>
        <begin position="130"/>
        <end position="158"/>
    </location>
</feature>
<evidence type="ECO:0000313" key="2">
    <source>
        <dbReference type="EMBL" id="KAJ7393712.1"/>
    </source>
</evidence>
<dbReference type="Proteomes" id="UP001163046">
    <property type="component" value="Unassembled WGS sequence"/>
</dbReference>
<feature type="region of interest" description="Disordered" evidence="1">
    <location>
        <begin position="110"/>
        <end position="175"/>
    </location>
</feature>
<feature type="compositionally biased region" description="Basic and acidic residues" evidence="1">
    <location>
        <begin position="263"/>
        <end position="284"/>
    </location>
</feature>
<feature type="compositionally biased region" description="Basic and acidic residues" evidence="1">
    <location>
        <begin position="455"/>
        <end position="472"/>
    </location>
</feature>
<name>A0A9X0A5E2_9CNID</name>
<feature type="compositionally biased region" description="Acidic residues" evidence="1">
    <location>
        <begin position="160"/>
        <end position="169"/>
    </location>
</feature>
<organism evidence="2 3">
    <name type="scientific">Desmophyllum pertusum</name>
    <dbReference type="NCBI Taxonomy" id="174260"/>
    <lineage>
        <taxon>Eukaryota</taxon>
        <taxon>Metazoa</taxon>
        <taxon>Cnidaria</taxon>
        <taxon>Anthozoa</taxon>
        <taxon>Hexacorallia</taxon>
        <taxon>Scleractinia</taxon>
        <taxon>Caryophylliina</taxon>
        <taxon>Caryophylliidae</taxon>
        <taxon>Desmophyllum</taxon>
    </lineage>
</organism>
<dbReference type="EMBL" id="MU825397">
    <property type="protein sequence ID" value="KAJ7393712.1"/>
    <property type="molecule type" value="Genomic_DNA"/>
</dbReference>
<sequence length="524" mass="56836">MEQDFEQDNLNGVEEILSAFSHYPQIVSVTTDSEDDSNKGDSLNNTFKTADEPSTENDLSPLNIMGDNDEVDAGKQILSFFPPSECPVIVDITANDADYTAGNRVTESAKVEDQSCNDERTSAEVPSTADEVNSNQVKNESVTDTVNSDHTTTGSLTESPDLESNDDQESFPVKRTGSFRLINNNGVLKVIDSGETPVTTENVKEAKLLKTKSLKGASTDGDVDKSNSDSAEARKQLGNTMSEAKTLDKEFQNVCKNIATLERMSEDDVERSNKSENKGSKDDLVESSQDSSAVIITVDSMTSAEQKPEITLEGVTMSESATDDQDDNGSVREGEINGRTDETDSSSSSNTKKQRPKRLVNTKRYSLDTESALLSPEDDVLVELTNFGSSNSLKSDESASPSESQTDIVKMSTDGQQFEEATPCPPPRPLSGRHKNLTYSGSFNSAAAARQQPVGRKEGSRRLPKRARSERSKTLPNNVFDVASDKISRLFASSSSSEPMVRLLTIFVCTALAQSTLSVYALVP</sequence>
<feature type="compositionally biased region" description="Polar residues" evidence="1">
    <location>
        <begin position="286"/>
        <end position="305"/>
    </location>
</feature>
<protein>
    <submittedName>
        <fullName evidence="2">Uncharacterized protein</fullName>
    </submittedName>
</protein>
<comment type="caution">
    <text evidence="2">The sequence shown here is derived from an EMBL/GenBank/DDBJ whole genome shotgun (WGS) entry which is preliminary data.</text>
</comment>
<feature type="compositionally biased region" description="Basic and acidic residues" evidence="1">
    <location>
        <begin position="110"/>
        <end position="122"/>
    </location>
</feature>